<dbReference type="InterPro" id="IPR015422">
    <property type="entry name" value="PyrdxlP-dep_Trfase_small"/>
</dbReference>
<dbReference type="Proteomes" id="UP000544134">
    <property type="component" value="Unassembled WGS sequence"/>
</dbReference>
<name>A0A848IK83_9BURK</name>
<organism evidence="1 2">
    <name type="scientific">Paraburkholderia polaris</name>
    <dbReference type="NCBI Taxonomy" id="2728848"/>
    <lineage>
        <taxon>Bacteria</taxon>
        <taxon>Pseudomonadati</taxon>
        <taxon>Pseudomonadota</taxon>
        <taxon>Betaproteobacteria</taxon>
        <taxon>Burkholderiales</taxon>
        <taxon>Burkholderiaceae</taxon>
        <taxon>Paraburkholderia</taxon>
    </lineage>
</organism>
<evidence type="ECO:0000313" key="1">
    <source>
        <dbReference type="EMBL" id="NMM02131.1"/>
    </source>
</evidence>
<evidence type="ECO:0008006" key="3">
    <source>
        <dbReference type="Google" id="ProtNLM"/>
    </source>
</evidence>
<dbReference type="EMBL" id="JABBGJ010000036">
    <property type="protein sequence ID" value="NMM02131.1"/>
    <property type="molecule type" value="Genomic_DNA"/>
</dbReference>
<comment type="caution">
    <text evidence="1">The sequence shown here is derived from an EMBL/GenBank/DDBJ whole genome shotgun (WGS) entry which is preliminary data.</text>
</comment>
<dbReference type="AlphaFoldDB" id="A0A848IK83"/>
<reference evidence="1 2" key="1">
    <citation type="submission" date="2020-04" db="EMBL/GenBank/DDBJ databases">
        <title>Paraburkholderia sp. RP-4-7 isolated from soil.</title>
        <authorList>
            <person name="Dahal R.H."/>
        </authorList>
    </citation>
    <scope>NUCLEOTIDE SEQUENCE [LARGE SCALE GENOMIC DNA]</scope>
    <source>
        <strain evidence="1 2">RP-4-7</strain>
    </source>
</reference>
<gene>
    <name evidence="1" type="ORF">HHL24_29910</name>
</gene>
<sequence>MAKMTMYACRFKAAAPLRSAGYVLYPGKLTQVETFRVGCIGAIDANELHNAVAAIDRTLKRLGIRVK</sequence>
<dbReference type="SUPFAM" id="SSF53383">
    <property type="entry name" value="PLP-dependent transferases"/>
    <property type="match status" value="1"/>
</dbReference>
<evidence type="ECO:0000313" key="2">
    <source>
        <dbReference type="Proteomes" id="UP000544134"/>
    </source>
</evidence>
<dbReference type="Gene3D" id="3.90.1150.10">
    <property type="entry name" value="Aspartate Aminotransferase, domain 1"/>
    <property type="match status" value="1"/>
</dbReference>
<dbReference type="InterPro" id="IPR015424">
    <property type="entry name" value="PyrdxlP-dep_Trfase"/>
</dbReference>
<protein>
    <recommendedName>
        <fullName evidence="3">2-aminoethylphosphonate--pyruvate transaminase</fullName>
    </recommendedName>
</protein>
<accession>A0A848IK83</accession>
<proteinExistence type="predicted"/>
<keyword evidence="2" id="KW-1185">Reference proteome</keyword>